<comment type="domain">
    <text evidence="8">The N-terminal domain determines nucleotide recognition and specific binding, while the C-terminal domain determines the specific binding to the target protein.</text>
</comment>
<evidence type="ECO:0000256" key="7">
    <source>
        <dbReference type="ARBA" id="ARBA00023150"/>
    </source>
</evidence>
<organism evidence="10">
    <name type="scientific">Flavobacterium columnare</name>
    <dbReference type="NCBI Taxonomy" id="996"/>
    <lineage>
        <taxon>Bacteria</taxon>
        <taxon>Pseudomonadati</taxon>
        <taxon>Bacteroidota</taxon>
        <taxon>Flavobacteriia</taxon>
        <taxon>Flavobacteriales</taxon>
        <taxon>Flavobacteriaceae</taxon>
        <taxon>Flavobacterium</taxon>
    </lineage>
</organism>
<dbReference type="Gene3D" id="3.90.550.10">
    <property type="entry name" value="Spore Coat Polysaccharide Biosynthesis Protein SpsA, Chain A"/>
    <property type="match status" value="1"/>
</dbReference>
<keyword evidence="3 8" id="KW-0479">Metal-binding</keyword>
<feature type="domain" description="MobA-like NTP transferase" evidence="9">
    <location>
        <begin position="5"/>
        <end position="157"/>
    </location>
</feature>
<reference evidence="10" key="1">
    <citation type="submission" date="2018-12" db="EMBL/GenBank/DDBJ databases">
        <title>Draft genome sequence of Flaovobacterium columnare BGFS27 isolated from channel catfish in Alabama.</title>
        <authorList>
            <person name="Cai W."/>
            <person name="Arias C."/>
        </authorList>
    </citation>
    <scope>NUCLEOTIDE SEQUENCE [LARGE SCALE GENOMIC DNA]</scope>
    <source>
        <strain evidence="10">BGFS27</strain>
    </source>
</reference>
<comment type="caution">
    <text evidence="10">The sequence shown here is derived from an EMBL/GenBank/DDBJ whole genome shotgun (WGS) entry which is preliminary data.</text>
</comment>
<dbReference type="PANTHER" id="PTHR19136">
    <property type="entry name" value="MOLYBDENUM COFACTOR GUANYLYLTRANSFERASE"/>
    <property type="match status" value="1"/>
</dbReference>
<evidence type="ECO:0000256" key="8">
    <source>
        <dbReference type="HAMAP-Rule" id="MF_00316"/>
    </source>
</evidence>
<evidence type="ECO:0000256" key="2">
    <source>
        <dbReference type="ARBA" id="ARBA00022679"/>
    </source>
</evidence>
<keyword evidence="4 8" id="KW-0547">Nucleotide-binding</keyword>
<comment type="catalytic activity">
    <reaction evidence="8">
        <text>Mo-molybdopterin + GTP + H(+) = Mo-molybdopterin guanine dinucleotide + diphosphate</text>
        <dbReference type="Rhea" id="RHEA:34243"/>
        <dbReference type="ChEBI" id="CHEBI:15378"/>
        <dbReference type="ChEBI" id="CHEBI:33019"/>
        <dbReference type="ChEBI" id="CHEBI:37565"/>
        <dbReference type="ChEBI" id="CHEBI:71302"/>
        <dbReference type="ChEBI" id="CHEBI:71310"/>
        <dbReference type="EC" id="2.7.7.77"/>
    </reaction>
</comment>
<keyword evidence="10" id="KW-0548">Nucleotidyltransferase</keyword>
<dbReference type="InterPro" id="IPR029044">
    <property type="entry name" value="Nucleotide-diphossugar_trans"/>
</dbReference>
<dbReference type="PANTHER" id="PTHR19136:SF81">
    <property type="entry name" value="MOLYBDENUM COFACTOR GUANYLYLTRANSFERASE"/>
    <property type="match status" value="1"/>
</dbReference>
<feature type="binding site" evidence="8">
    <location>
        <begin position="8"/>
        <end position="10"/>
    </location>
    <ligand>
        <name>GTP</name>
        <dbReference type="ChEBI" id="CHEBI:37565"/>
    </ligand>
</feature>
<comment type="similarity">
    <text evidence="8">Belongs to the MobA family.</text>
</comment>
<evidence type="ECO:0000256" key="3">
    <source>
        <dbReference type="ARBA" id="ARBA00022723"/>
    </source>
</evidence>
<keyword evidence="5 8" id="KW-0460">Magnesium</keyword>
<evidence type="ECO:0000256" key="1">
    <source>
        <dbReference type="ARBA" id="ARBA00022490"/>
    </source>
</evidence>
<proteinExistence type="inferred from homology"/>
<evidence type="ECO:0000313" key="10">
    <source>
        <dbReference type="EMBL" id="RVU87602.1"/>
    </source>
</evidence>
<feature type="binding site" evidence="8">
    <location>
        <position position="64"/>
    </location>
    <ligand>
        <name>GTP</name>
        <dbReference type="ChEBI" id="CHEBI:37565"/>
    </ligand>
</feature>
<evidence type="ECO:0000259" key="9">
    <source>
        <dbReference type="Pfam" id="PF12804"/>
    </source>
</evidence>
<evidence type="ECO:0000256" key="4">
    <source>
        <dbReference type="ARBA" id="ARBA00022741"/>
    </source>
</evidence>
<keyword evidence="7 8" id="KW-0501">Molybdenum cofactor biosynthesis</keyword>
<comment type="function">
    <text evidence="8">Transfers a GMP moiety from GTP to Mo-molybdopterin (Mo-MPT) cofactor (Moco or molybdenum cofactor) to form Mo-molybdopterin guanine dinucleotide (Mo-MGD) cofactor.</text>
</comment>
<feature type="binding site" evidence="8">
    <location>
        <position position="20"/>
    </location>
    <ligand>
        <name>GTP</name>
        <dbReference type="ChEBI" id="CHEBI:37565"/>
    </ligand>
</feature>
<dbReference type="RefSeq" id="WP_063743867.1">
    <property type="nucleotide sequence ID" value="NZ_RWGX02000016.1"/>
</dbReference>
<dbReference type="GO" id="GO:0005737">
    <property type="term" value="C:cytoplasm"/>
    <property type="evidence" value="ECO:0007669"/>
    <property type="project" value="UniProtKB-SubCell"/>
</dbReference>
<dbReference type="GO" id="GO:0005525">
    <property type="term" value="F:GTP binding"/>
    <property type="evidence" value="ECO:0007669"/>
    <property type="project" value="UniProtKB-UniRule"/>
</dbReference>
<dbReference type="GO" id="GO:0061603">
    <property type="term" value="F:molybdenum cofactor guanylyltransferase activity"/>
    <property type="evidence" value="ECO:0007669"/>
    <property type="project" value="UniProtKB-EC"/>
</dbReference>
<evidence type="ECO:0000256" key="6">
    <source>
        <dbReference type="ARBA" id="ARBA00023134"/>
    </source>
</evidence>
<keyword evidence="2 8" id="KW-0808">Transferase</keyword>
<comment type="caution">
    <text evidence="8">Lacks conserved residue(s) required for the propagation of feature annotation.</text>
</comment>
<evidence type="ECO:0000256" key="5">
    <source>
        <dbReference type="ARBA" id="ARBA00022842"/>
    </source>
</evidence>
<dbReference type="InterPro" id="IPR025877">
    <property type="entry name" value="MobA-like_NTP_Trfase"/>
</dbReference>
<dbReference type="EC" id="2.7.7.77" evidence="8"/>
<dbReference type="CDD" id="cd02503">
    <property type="entry name" value="MobA"/>
    <property type="match status" value="1"/>
</dbReference>
<feature type="binding site" evidence="8">
    <location>
        <position position="93"/>
    </location>
    <ligand>
        <name>Mg(2+)</name>
        <dbReference type="ChEBI" id="CHEBI:18420"/>
    </ligand>
</feature>
<accession>A0AA94F1T3</accession>
<dbReference type="GO" id="GO:0006777">
    <property type="term" value="P:Mo-molybdopterin cofactor biosynthetic process"/>
    <property type="evidence" value="ECO:0007669"/>
    <property type="project" value="UniProtKB-KW"/>
</dbReference>
<dbReference type="HAMAP" id="MF_00316">
    <property type="entry name" value="MobA"/>
    <property type="match status" value="1"/>
</dbReference>
<comment type="cofactor">
    <cofactor evidence="8">
        <name>Mg(2+)</name>
        <dbReference type="ChEBI" id="CHEBI:18420"/>
    </cofactor>
</comment>
<dbReference type="SUPFAM" id="SSF53448">
    <property type="entry name" value="Nucleotide-diphospho-sugar transferases"/>
    <property type="match status" value="1"/>
</dbReference>
<feature type="binding site" evidence="8">
    <location>
        <position position="93"/>
    </location>
    <ligand>
        <name>GTP</name>
        <dbReference type="ChEBI" id="CHEBI:37565"/>
    </ligand>
</feature>
<dbReference type="Pfam" id="PF12804">
    <property type="entry name" value="NTP_transf_3"/>
    <property type="match status" value="1"/>
</dbReference>
<dbReference type="EMBL" id="RWGX01000004">
    <property type="protein sequence ID" value="RVU87602.1"/>
    <property type="molecule type" value="Genomic_DNA"/>
</dbReference>
<gene>
    <name evidence="8" type="primary">mobA</name>
    <name evidence="10" type="ORF">EJB19_05045</name>
</gene>
<dbReference type="GO" id="GO:0046872">
    <property type="term" value="F:metal ion binding"/>
    <property type="evidence" value="ECO:0007669"/>
    <property type="project" value="UniProtKB-KW"/>
</dbReference>
<sequence>MEIDGYILAGGRSSRMGTDKGFLLLNNLPFVICIKNALNPICKNIKVITNNLKYKKIGCNIVKDIIKEKGPVGGIYTALHYSQTPYTIIISVDAPLITTDLIKILIRNHIIQNTDITVFINEQTEIPLIGVYNTSLKELFREATINNKLKLREVLKEVKTYKIPISKKFKYQVQNINTKEEYEMIVNQFNKNAN</sequence>
<dbReference type="AlphaFoldDB" id="A0AA94F1T3"/>
<dbReference type="InterPro" id="IPR013482">
    <property type="entry name" value="Molybde_CF_guanTrfase"/>
</dbReference>
<keyword evidence="6 8" id="KW-0342">GTP-binding</keyword>
<protein>
    <recommendedName>
        <fullName evidence="8">Probable molybdenum cofactor guanylyltransferase</fullName>
        <shortName evidence="8">MoCo guanylyltransferase</shortName>
        <ecNumber evidence="8">2.7.7.77</ecNumber>
    </recommendedName>
    <alternativeName>
        <fullName evidence="8">GTP:molybdopterin guanylyltransferase</fullName>
    </alternativeName>
    <alternativeName>
        <fullName evidence="8">Mo-MPT guanylyltransferase</fullName>
    </alternativeName>
    <alternativeName>
        <fullName evidence="8">Molybdopterin guanylyltransferase</fullName>
    </alternativeName>
    <alternativeName>
        <fullName evidence="8">Molybdopterin-guanine dinucleotide synthase</fullName>
        <shortName evidence="8">MGD synthase</shortName>
    </alternativeName>
</protein>
<comment type="subcellular location">
    <subcellularLocation>
        <location evidence="8">Cytoplasm</location>
    </subcellularLocation>
</comment>
<name>A0AA94F1T3_9FLAO</name>
<keyword evidence="1 8" id="KW-0963">Cytoplasm</keyword>